<keyword evidence="3" id="KW-1185">Reference proteome</keyword>
<feature type="compositionally biased region" description="Acidic residues" evidence="1">
    <location>
        <begin position="174"/>
        <end position="217"/>
    </location>
</feature>
<dbReference type="InParanoid" id="A0A2H3DX15"/>
<proteinExistence type="predicted"/>
<name>A0A2H3DX15_ARMGA</name>
<evidence type="ECO:0000313" key="3">
    <source>
        <dbReference type="Proteomes" id="UP000217790"/>
    </source>
</evidence>
<dbReference type="AlphaFoldDB" id="A0A2H3DX15"/>
<dbReference type="Proteomes" id="UP000217790">
    <property type="component" value="Unassembled WGS sequence"/>
</dbReference>
<evidence type="ECO:0000313" key="2">
    <source>
        <dbReference type="EMBL" id="PBK98414.1"/>
    </source>
</evidence>
<gene>
    <name evidence="2" type="ORF">ARMGADRAFT_1075261</name>
</gene>
<organism evidence="2 3">
    <name type="scientific">Armillaria gallica</name>
    <name type="common">Bulbous honey fungus</name>
    <name type="synonym">Armillaria bulbosa</name>
    <dbReference type="NCBI Taxonomy" id="47427"/>
    <lineage>
        <taxon>Eukaryota</taxon>
        <taxon>Fungi</taxon>
        <taxon>Dikarya</taxon>
        <taxon>Basidiomycota</taxon>
        <taxon>Agaricomycotina</taxon>
        <taxon>Agaricomycetes</taxon>
        <taxon>Agaricomycetidae</taxon>
        <taxon>Agaricales</taxon>
        <taxon>Marasmiineae</taxon>
        <taxon>Physalacriaceae</taxon>
        <taxon>Armillaria</taxon>
    </lineage>
</organism>
<protein>
    <submittedName>
        <fullName evidence="2">Uncharacterized protein</fullName>
    </submittedName>
</protein>
<accession>A0A2H3DX15</accession>
<evidence type="ECO:0000256" key="1">
    <source>
        <dbReference type="SAM" id="MobiDB-lite"/>
    </source>
</evidence>
<reference evidence="3" key="1">
    <citation type="journal article" date="2017" name="Nat. Ecol. Evol.">
        <title>Genome expansion and lineage-specific genetic innovations in the forest pathogenic fungi Armillaria.</title>
        <authorList>
            <person name="Sipos G."/>
            <person name="Prasanna A.N."/>
            <person name="Walter M.C."/>
            <person name="O'Connor E."/>
            <person name="Balint B."/>
            <person name="Krizsan K."/>
            <person name="Kiss B."/>
            <person name="Hess J."/>
            <person name="Varga T."/>
            <person name="Slot J."/>
            <person name="Riley R."/>
            <person name="Boka B."/>
            <person name="Rigling D."/>
            <person name="Barry K."/>
            <person name="Lee J."/>
            <person name="Mihaltcheva S."/>
            <person name="LaButti K."/>
            <person name="Lipzen A."/>
            <person name="Waldron R."/>
            <person name="Moloney N.M."/>
            <person name="Sperisen C."/>
            <person name="Kredics L."/>
            <person name="Vagvoelgyi C."/>
            <person name="Patrignani A."/>
            <person name="Fitzpatrick D."/>
            <person name="Nagy I."/>
            <person name="Doyle S."/>
            <person name="Anderson J.B."/>
            <person name="Grigoriev I.V."/>
            <person name="Gueldener U."/>
            <person name="Muensterkoetter M."/>
            <person name="Nagy L.G."/>
        </authorList>
    </citation>
    <scope>NUCLEOTIDE SEQUENCE [LARGE SCALE GENOMIC DNA]</scope>
    <source>
        <strain evidence="3">Ar21-2</strain>
    </source>
</reference>
<dbReference type="EMBL" id="KZ293648">
    <property type="protein sequence ID" value="PBK98414.1"/>
    <property type="molecule type" value="Genomic_DNA"/>
</dbReference>
<feature type="region of interest" description="Disordered" evidence="1">
    <location>
        <begin position="166"/>
        <end position="217"/>
    </location>
</feature>
<sequence length="286" mass="32056">MVGDTSEMDSCNDLEYALLGRQALKCICPHCGAYEDILASGMPVAELNTSTIVQAWSCQFCRLRHCIAGDNPSISLVPLPNPVIEISDDEEPPSRQLVSRRKPAPPANAEVIEIFDNEGQHKPEKMLESFAVKLTKLGIKVAQLTEWKKKNVSTLMKDVVFAQEEMPAGCTRGEDEDEDKGDAEDGDEDDDNVNNEDYEDDNDNDNDNEDKEEEDEFMEGDLELVWKANSLTDVDVMRKNGIRVFSVNLEALTIKEYGTAIQHHLECLWKEMGDPLCVEVLWDGIT</sequence>